<dbReference type="InterPro" id="IPR004373">
    <property type="entry name" value="RF-1"/>
</dbReference>
<dbReference type="FunFam" id="3.30.70.1660:FF:000002">
    <property type="entry name" value="Peptide chain release factor 1"/>
    <property type="match status" value="1"/>
</dbReference>
<evidence type="ECO:0000256" key="7">
    <source>
        <dbReference type="SAM" id="Coils"/>
    </source>
</evidence>
<dbReference type="Pfam" id="PF00472">
    <property type="entry name" value="RF-1"/>
    <property type="match status" value="1"/>
</dbReference>
<dbReference type="EMBL" id="NDHY01000003">
    <property type="protein sequence ID" value="RII00575.1"/>
    <property type="molecule type" value="Genomic_DNA"/>
</dbReference>
<evidence type="ECO:0000256" key="4">
    <source>
        <dbReference type="ARBA" id="ARBA00022917"/>
    </source>
</evidence>
<dbReference type="Gene3D" id="6.10.140.1950">
    <property type="match status" value="1"/>
</dbReference>
<feature type="compositionally biased region" description="Basic and acidic residues" evidence="8">
    <location>
        <begin position="280"/>
        <end position="308"/>
    </location>
</feature>
<dbReference type="PANTHER" id="PTHR43804">
    <property type="entry name" value="LD18447P"/>
    <property type="match status" value="1"/>
</dbReference>
<dbReference type="SUPFAM" id="SSF75620">
    <property type="entry name" value="Release factor"/>
    <property type="match status" value="1"/>
</dbReference>
<dbReference type="SMART" id="SM00937">
    <property type="entry name" value="PCRF"/>
    <property type="match status" value="1"/>
</dbReference>
<feature type="domain" description="Prokaryotic-type class I peptide chain release factors" evidence="9">
    <location>
        <begin position="228"/>
        <end position="244"/>
    </location>
</feature>
<feature type="modified residue" description="N5-methylglutamine" evidence="5">
    <location>
        <position position="235"/>
    </location>
</feature>
<dbReference type="AlphaFoldDB" id="A0A399FVW4"/>
<protein>
    <recommendedName>
        <fullName evidence="5 6">Peptide chain release factor 1</fullName>
        <shortName evidence="5">RF-1</shortName>
    </recommendedName>
</protein>
<name>A0A399FVW4_UNCN2</name>
<evidence type="ECO:0000313" key="11">
    <source>
        <dbReference type="Proteomes" id="UP000266287"/>
    </source>
</evidence>
<dbReference type="InterPro" id="IPR005139">
    <property type="entry name" value="PCRF"/>
</dbReference>
<feature type="coiled-coil region" evidence="7">
    <location>
        <begin position="67"/>
        <end position="101"/>
    </location>
</feature>
<dbReference type="Gene3D" id="3.30.160.20">
    <property type="match status" value="1"/>
</dbReference>
<dbReference type="InterPro" id="IPR045853">
    <property type="entry name" value="Pep_chain_release_fac_I_sf"/>
</dbReference>
<keyword evidence="3 5" id="KW-0488">Methylation</keyword>
<reference evidence="10 11" key="1">
    <citation type="submission" date="2018-08" db="EMBL/GenBank/DDBJ databases">
        <title>Draft genome of candidate division NPL-UPA2 bacterium Unc8 that adapted to ultra-basic serpentinizing groundwater.</title>
        <authorList>
            <person name="Ishii S."/>
            <person name="Suzuki S."/>
            <person name="Nealson K.H."/>
        </authorList>
    </citation>
    <scope>NUCLEOTIDE SEQUENCE [LARGE SCALE GENOMIC DNA]</scope>
    <source>
        <strain evidence="10">Unc8</strain>
    </source>
</reference>
<gene>
    <name evidence="5 10" type="primary">prfA</name>
    <name evidence="10" type="ORF">B9J77_02290</name>
</gene>
<dbReference type="NCBIfam" id="TIGR00019">
    <property type="entry name" value="prfA"/>
    <property type="match status" value="1"/>
</dbReference>
<comment type="PTM">
    <text evidence="5">Methylated by PrmC. Methylation increases the termination efficiency of RF1.</text>
</comment>
<organism evidence="10 11">
    <name type="scientific">candidate division NPL-UPA2 bacterium Unc8</name>
    <dbReference type="NCBI Taxonomy" id="1980939"/>
    <lineage>
        <taxon>Bacteria</taxon>
    </lineage>
</organism>
<dbReference type="Pfam" id="PF03462">
    <property type="entry name" value="PCRF"/>
    <property type="match status" value="1"/>
</dbReference>
<evidence type="ECO:0000256" key="3">
    <source>
        <dbReference type="ARBA" id="ARBA00022481"/>
    </source>
</evidence>
<dbReference type="HAMAP" id="MF_00093">
    <property type="entry name" value="Rel_fac_1"/>
    <property type="match status" value="1"/>
</dbReference>
<evidence type="ECO:0000256" key="5">
    <source>
        <dbReference type="HAMAP-Rule" id="MF_00093"/>
    </source>
</evidence>
<evidence type="ECO:0000256" key="1">
    <source>
        <dbReference type="ARBA" id="ARBA00002986"/>
    </source>
</evidence>
<dbReference type="Gene3D" id="3.30.70.1660">
    <property type="match status" value="1"/>
</dbReference>
<keyword evidence="4 5" id="KW-0648">Protein biosynthesis</keyword>
<dbReference type="PANTHER" id="PTHR43804:SF7">
    <property type="entry name" value="LD18447P"/>
    <property type="match status" value="1"/>
</dbReference>
<comment type="caution">
    <text evidence="10">The sequence shown here is derived from an EMBL/GenBank/DDBJ whole genome shotgun (WGS) entry which is preliminary data.</text>
</comment>
<sequence length="350" mass="40083">MIFSHLRKMKERHNQLSLLLSSPEVIEDRDRYRRLAQEYGEIKKIVEKFKRYEKVLQAIDEGKSILKDKDRELAKLAAEELENLQQQRVKMEEELRSLMEPGHNDEKRSAIVEIRAGVGGNEASLFAADLFQMYTRYAERRGWTIEMMGSHPTEVGGFKEIIFVVSGNESYKVLQYEGGIHRVQRVPTTETQGRTHTSTVTVAILLEAATEDVEVKISPDNLRIDTYRASGAGGQHVNVTDSAVRITHIPTGIVVQCQDERSQQKNRSKAMRVLRARILDHHRKEAEKKTSNERKSQLKSGERSEKTRTYNFLQNRITDHRAGFSLHNLDEILKGDMDKLLAGIQSSLSK</sequence>
<dbReference type="FunFam" id="3.30.160.20:FF:000004">
    <property type="entry name" value="Peptide chain release factor 1"/>
    <property type="match status" value="1"/>
</dbReference>
<evidence type="ECO:0000313" key="10">
    <source>
        <dbReference type="EMBL" id="RII00575.1"/>
    </source>
</evidence>
<dbReference type="NCBIfam" id="NF001859">
    <property type="entry name" value="PRK00591.1"/>
    <property type="match status" value="1"/>
</dbReference>
<dbReference type="InterPro" id="IPR050057">
    <property type="entry name" value="Prokaryotic/Mito_RF"/>
</dbReference>
<dbReference type="GO" id="GO:0005737">
    <property type="term" value="C:cytoplasm"/>
    <property type="evidence" value="ECO:0007669"/>
    <property type="project" value="UniProtKB-SubCell"/>
</dbReference>
<evidence type="ECO:0000256" key="8">
    <source>
        <dbReference type="SAM" id="MobiDB-lite"/>
    </source>
</evidence>
<evidence type="ECO:0000256" key="6">
    <source>
        <dbReference type="NCBIfam" id="TIGR00019"/>
    </source>
</evidence>
<comment type="subcellular location">
    <subcellularLocation>
        <location evidence="5">Cytoplasm</location>
    </subcellularLocation>
</comment>
<accession>A0A399FVW4</accession>
<feature type="region of interest" description="Disordered" evidence="8">
    <location>
        <begin position="280"/>
        <end position="309"/>
    </location>
</feature>
<comment type="function">
    <text evidence="1 5">Peptide chain release factor 1 directs the termination of translation in response to the peptide chain termination codons UAG and UAA.</text>
</comment>
<keyword evidence="7" id="KW-0175">Coiled coil</keyword>
<proteinExistence type="inferred from homology"/>
<dbReference type="GO" id="GO:0016149">
    <property type="term" value="F:translation release factor activity, codon specific"/>
    <property type="evidence" value="ECO:0007669"/>
    <property type="project" value="UniProtKB-UniRule"/>
</dbReference>
<dbReference type="InterPro" id="IPR000352">
    <property type="entry name" value="Pep_chain_release_fac_I"/>
</dbReference>
<dbReference type="PROSITE" id="PS00745">
    <property type="entry name" value="RF_PROK_I"/>
    <property type="match status" value="1"/>
</dbReference>
<comment type="similarity">
    <text evidence="2 5">Belongs to the prokaryotic/mitochondrial release factor family.</text>
</comment>
<keyword evidence="5" id="KW-0963">Cytoplasm</keyword>
<evidence type="ECO:0000256" key="2">
    <source>
        <dbReference type="ARBA" id="ARBA00010835"/>
    </source>
</evidence>
<dbReference type="Proteomes" id="UP000266287">
    <property type="component" value="Unassembled WGS sequence"/>
</dbReference>
<evidence type="ECO:0000259" key="9">
    <source>
        <dbReference type="PROSITE" id="PS00745"/>
    </source>
</evidence>